<reference evidence="3" key="2">
    <citation type="submission" date="2009-09" db="EMBL/GenBank/DDBJ databases">
        <title>Complete sequence of chromosome of Candidatus Accumulibacter phosphatis clade IIA str. UW-1.</title>
        <authorList>
            <consortium name="US DOE Joint Genome Institute"/>
            <person name="Martin H.G."/>
            <person name="Ivanova N."/>
            <person name="Kunin V."/>
            <person name="Warnecke F."/>
            <person name="Barry K."/>
            <person name="He S."/>
            <person name="Salamov A."/>
            <person name="Szeto E."/>
            <person name="Dalin E."/>
            <person name="Pangilinan J.L."/>
            <person name="Lapidus A."/>
            <person name="Lowry S."/>
            <person name="Kyrpides N.C."/>
            <person name="McMahon K.D."/>
            <person name="Hugenholtz P."/>
        </authorList>
    </citation>
    <scope>NUCLEOTIDE SEQUENCE [LARGE SCALE GENOMIC DNA]</scope>
    <source>
        <strain evidence="3">UW-1</strain>
    </source>
</reference>
<dbReference type="GO" id="GO:0006313">
    <property type="term" value="P:DNA transposition"/>
    <property type="evidence" value="ECO:0007669"/>
    <property type="project" value="InterPro"/>
</dbReference>
<dbReference type="AlphaFoldDB" id="C7RQN8"/>
<evidence type="ECO:0000256" key="1">
    <source>
        <dbReference type="SAM" id="MobiDB-lite"/>
    </source>
</evidence>
<accession>C7RQN8</accession>
<dbReference type="PANTHER" id="PTHR34322">
    <property type="entry name" value="TRANSPOSASE, Y1_TNP DOMAIN-CONTAINING"/>
    <property type="match status" value="1"/>
</dbReference>
<feature type="compositionally biased region" description="Basic residues" evidence="1">
    <location>
        <begin position="217"/>
        <end position="229"/>
    </location>
</feature>
<dbReference type="SMART" id="SM01321">
    <property type="entry name" value="Y1_Tnp"/>
    <property type="match status" value="1"/>
</dbReference>
<dbReference type="SUPFAM" id="SSF143422">
    <property type="entry name" value="Transposase IS200-like"/>
    <property type="match status" value="1"/>
</dbReference>
<dbReference type="HOGENOM" id="CLU_068226_1_2_4"/>
<dbReference type="GO" id="GO:0003677">
    <property type="term" value="F:DNA binding"/>
    <property type="evidence" value="ECO:0007669"/>
    <property type="project" value="InterPro"/>
</dbReference>
<feature type="domain" description="Transposase IS200-like" evidence="2">
    <location>
        <begin position="9"/>
        <end position="124"/>
    </location>
</feature>
<evidence type="ECO:0000313" key="3">
    <source>
        <dbReference type="EMBL" id="ACV34386.1"/>
    </source>
</evidence>
<dbReference type="InterPro" id="IPR002686">
    <property type="entry name" value="Transposase_17"/>
</dbReference>
<dbReference type="OrthoDB" id="9814067at2"/>
<sequence length="245" mass="27959">MPRRTRIHLPGLPLHIVQRGHNRDACFFAEDDYLAYREWLGEATKAIGCQLHAYVQMTNHVHLLVTPPEATAVCRLMISLGRRYVQYVNRAYRRTGTLWDGRYKSSLVQADDYLLVCQRYIELNPVRAAIVDDPARYRWSSYRANGLGEADPLLTPHEVYLGLGESRAERLVSYRELFRSELDAEVIGGIRMAMGQGQPLGDARFLDSIEKAMGHRREARPRGRPKKPMAHGTGEGEPRQVSMEL</sequence>
<dbReference type="EMBL" id="CP001715">
    <property type="protein sequence ID" value="ACV34386.1"/>
    <property type="molecule type" value="Genomic_DNA"/>
</dbReference>
<dbReference type="PANTHER" id="PTHR34322:SF2">
    <property type="entry name" value="TRANSPOSASE IS200-LIKE DOMAIN-CONTAINING PROTEIN"/>
    <property type="match status" value="1"/>
</dbReference>
<dbReference type="InterPro" id="IPR036515">
    <property type="entry name" value="Transposase_17_sf"/>
</dbReference>
<feature type="region of interest" description="Disordered" evidence="1">
    <location>
        <begin position="214"/>
        <end position="245"/>
    </location>
</feature>
<dbReference type="Gene3D" id="3.30.70.1290">
    <property type="entry name" value="Transposase IS200-like"/>
    <property type="match status" value="1"/>
</dbReference>
<dbReference type="KEGG" id="app:CAP2UW1_1050"/>
<dbReference type="Pfam" id="PF01797">
    <property type="entry name" value="Y1_Tnp"/>
    <property type="match status" value="1"/>
</dbReference>
<dbReference type="STRING" id="522306.CAP2UW1_1050"/>
<proteinExistence type="predicted"/>
<evidence type="ECO:0000259" key="2">
    <source>
        <dbReference type="SMART" id="SM01321"/>
    </source>
</evidence>
<name>C7RQN8_ACCRE</name>
<dbReference type="GO" id="GO:0004803">
    <property type="term" value="F:transposase activity"/>
    <property type="evidence" value="ECO:0007669"/>
    <property type="project" value="InterPro"/>
</dbReference>
<dbReference type="eggNOG" id="COG1943">
    <property type="taxonomic scope" value="Bacteria"/>
</dbReference>
<organism evidence="3">
    <name type="scientific">Accumulibacter regalis</name>
    <dbReference type="NCBI Taxonomy" id="522306"/>
    <lineage>
        <taxon>Bacteria</taxon>
        <taxon>Pseudomonadati</taxon>
        <taxon>Pseudomonadota</taxon>
        <taxon>Betaproteobacteria</taxon>
        <taxon>Candidatus Accumulibacter</taxon>
    </lineage>
</organism>
<protein>
    <recommendedName>
        <fullName evidence="2">Transposase IS200-like domain-containing protein</fullName>
    </recommendedName>
</protein>
<gene>
    <name evidence="3" type="ordered locus">CAP2UW1_1050</name>
</gene>
<reference evidence="3" key="1">
    <citation type="submission" date="2009-08" db="EMBL/GenBank/DDBJ databases">
        <authorList>
            <consortium name="US DOE Joint Genome Institute"/>
            <person name="Lucas S."/>
            <person name="Copeland A."/>
            <person name="Lapidus A."/>
            <person name="Glavina del Rio T."/>
            <person name="Dalin E."/>
            <person name="Tice H."/>
            <person name="Bruce D."/>
            <person name="Barry K."/>
            <person name="Pitluck S."/>
            <person name="Lowry S."/>
            <person name="Larimer F."/>
            <person name="Land M."/>
            <person name="Hauser L."/>
            <person name="Kyrpides N."/>
            <person name="Ivanova N."/>
            <person name="McMahon K.D."/>
            <person name="Hugenholtz P."/>
        </authorList>
    </citation>
    <scope>NUCLEOTIDE SEQUENCE</scope>
    <source>
        <strain evidence="3">UW-1</strain>
    </source>
</reference>